<sequence>MKTSTNYTTNYTTFSEIKQMKLFNAFYYQIEDGDPVLELINILEGLDLTEFKKLFQYKTKINPIRLLAVVIYAYSRKITSLREIETYCKENIKFKYLLDGAPRRILEKQNINTNSIYIDGTKLEAYANRYTFVWKKTIIKNREKNNVKIKELISEFNSYYDMNLINLEEIIDYLLSKNIEMVKGKGKRKSFEQKLLERSLSFFEKNEEYEKHLNIMGDRNSYSKTDNDATFMRMKDDYMNNGQLKPGYNLQIGVCSELIIGFKVFSNPTDINTLIPFLDLLIDKGYELNNIVADAGYESLVNYEYLEKNNLNSYIKPQNYEQSKSRTFKNDLNRIDNLVYYEEKNELSRKDGLIFEYIEDKKIKGINYKIFRNPETDKLVKFNFKFREYSKRSRENIDSKLGKKLRLNRSIQVEGAFAVIKENMKVRKLKVKGKRSVNRELTFIMMGYNFKTYMNKIKNNKKGEILHKIKELA</sequence>
<feature type="domain" description="Transposase IS4-like" evidence="1">
    <location>
        <begin position="222"/>
        <end position="450"/>
    </location>
</feature>
<dbReference type="GO" id="GO:0004803">
    <property type="term" value="F:transposase activity"/>
    <property type="evidence" value="ECO:0007669"/>
    <property type="project" value="InterPro"/>
</dbReference>
<feature type="domain" description="Transposase InsH N-terminal" evidence="2">
    <location>
        <begin position="29"/>
        <end position="99"/>
    </location>
</feature>
<dbReference type="AlphaFoldDB" id="A0A7Z0PEK7"/>
<dbReference type="GO" id="GO:0006313">
    <property type="term" value="P:DNA transposition"/>
    <property type="evidence" value="ECO:0007669"/>
    <property type="project" value="InterPro"/>
</dbReference>
<organism evidence="3 4">
    <name type="scientific">Streptobacillus felis</name>
    <dbReference type="NCBI Taxonomy" id="1384509"/>
    <lineage>
        <taxon>Bacteria</taxon>
        <taxon>Fusobacteriati</taxon>
        <taxon>Fusobacteriota</taxon>
        <taxon>Fusobacteriia</taxon>
        <taxon>Fusobacteriales</taxon>
        <taxon>Leptotrichiaceae</taxon>
        <taxon>Streptobacillus</taxon>
    </lineage>
</organism>
<accession>A0A7Z0PEK7</accession>
<dbReference type="PANTHER" id="PTHR33408:SF2">
    <property type="entry name" value="TRANSPOSASE DDE DOMAIN-CONTAINING PROTEIN"/>
    <property type="match status" value="1"/>
</dbReference>
<evidence type="ECO:0000259" key="1">
    <source>
        <dbReference type="Pfam" id="PF01609"/>
    </source>
</evidence>
<dbReference type="InterPro" id="IPR002559">
    <property type="entry name" value="Transposase_11"/>
</dbReference>
<evidence type="ECO:0000259" key="2">
    <source>
        <dbReference type="Pfam" id="PF05598"/>
    </source>
</evidence>
<dbReference type="GO" id="GO:0003677">
    <property type="term" value="F:DNA binding"/>
    <property type="evidence" value="ECO:0007669"/>
    <property type="project" value="InterPro"/>
</dbReference>
<protein>
    <submittedName>
        <fullName evidence="3">Transposase</fullName>
    </submittedName>
</protein>
<comment type="caution">
    <text evidence="3">The sequence shown here is derived from an EMBL/GenBank/DDBJ whole genome shotgun (WGS) entry which is preliminary data.</text>
</comment>
<evidence type="ECO:0000313" key="4">
    <source>
        <dbReference type="Proteomes" id="UP000526184"/>
    </source>
</evidence>
<evidence type="ECO:0000313" key="3">
    <source>
        <dbReference type="EMBL" id="NYV27747.1"/>
    </source>
</evidence>
<dbReference type="Proteomes" id="UP000526184">
    <property type="component" value="Unassembled WGS sequence"/>
</dbReference>
<dbReference type="RefSeq" id="WP_180135775.1">
    <property type="nucleotide sequence ID" value="NZ_JABMKT010000010.1"/>
</dbReference>
<reference evidence="3 4" key="1">
    <citation type="submission" date="2020-05" db="EMBL/GenBank/DDBJ databases">
        <title>Streptobacillus felis strain LHL191014123.</title>
        <authorList>
            <person name="Fawzy A."/>
            <person name="Rau J."/>
            <person name="Risse K."/>
            <person name="Schauerte N."/>
            <person name="Geiger C."/>
            <person name="Blom J."/>
            <person name="Imirzalioglu C."/>
            <person name="Falgenhauer J."/>
            <person name="Bach A."/>
            <person name="Herden C."/>
            <person name="Eisenberg T."/>
        </authorList>
    </citation>
    <scope>NUCLEOTIDE SEQUENCE [LARGE SCALE GENOMIC DNA]</scope>
    <source>
        <strain evidence="3 4">LHL191014123</strain>
    </source>
</reference>
<dbReference type="Pfam" id="PF01609">
    <property type="entry name" value="DDE_Tnp_1"/>
    <property type="match status" value="1"/>
</dbReference>
<proteinExistence type="predicted"/>
<name>A0A7Z0PEK7_9FUSO</name>
<dbReference type="Pfam" id="PF05598">
    <property type="entry name" value="DUF772"/>
    <property type="match status" value="1"/>
</dbReference>
<gene>
    <name evidence="3" type="ORF">HP397_02750</name>
</gene>
<keyword evidence="4" id="KW-1185">Reference proteome</keyword>
<dbReference type="PANTHER" id="PTHR33408">
    <property type="entry name" value="TRANSPOSASE"/>
    <property type="match status" value="1"/>
</dbReference>
<dbReference type="EMBL" id="JABMKT010000010">
    <property type="protein sequence ID" value="NYV27747.1"/>
    <property type="molecule type" value="Genomic_DNA"/>
</dbReference>
<dbReference type="InterPro" id="IPR008490">
    <property type="entry name" value="Transposase_InsH_N"/>
</dbReference>